<evidence type="ECO:0000256" key="2">
    <source>
        <dbReference type="ARBA" id="ARBA00022679"/>
    </source>
</evidence>
<dbReference type="EMBL" id="JBBUKT010000016">
    <property type="protein sequence ID" value="MEK7954142.1"/>
    <property type="molecule type" value="Genomic_DNA"/>
</dbReference>
<name>A0ABU9B582_9BACT</name>
<evidence type="ECO:0000313" key="3">
    <source>
        <dbReference type="EMBL" id="MEK7954142.1"/>
    </source>
</evidence>
<protein>
    <submittedName>
        <fullName evidence="3">Glycosyltransferase family 9 protein</fullName>
    </submittedName>
</protein>
<keyword evidence="1" id="KW-0328">Glycosyltransferase</keyword>
<gene>
    <name evidence="3" type="ORF">WKV53_26735</name>
</gene>
<proteinExistence type="predicted"/>
<dbReference type="SUPFAM" id="SSF53756">
    <property type="entry name" value="UDP-Glycosyltransferase/glycogen phosphorylase"/>
    <property type="match status" value="1"/>
</dbReference>
<evidence type="ECO:0000313" key="4">
    <source>
        <dbReference type="Proteomes" id="UP001371305"/>
    </source>
</evidence>
<dbReference type="Gene3D" id="3.40.50.2000">
    <property type="entry name" value="Glycogen Phosphorylase B"/>
    <property type="match status" value="1"/>
</dbReference>
<reference evidence="3 4" key="1">
    <citation type="submission" date="2024-04" db="EMBL/GenBank/DDBJ databases">
        <title>Luteolibacter sp. isolated from soil.</title>
        <authorList>
            <person name="An J."/>
        </authorList>
    </citation>
    <scope>NUCLEOTIDE SEQUENCE [LARGE SCALE GENOMIC DNA]</scope>
    <source>
        <strain evidence="3 4">Y139</strain>
    </source>
</reference>
<keyword evidence="2" id="KW-0808">Transferase</keyword>
<keyword evidence="4" id="KW-1185">Reference proteome</keyword>
<dbReference type="RefSeq" id="WP_341407910.1">
    <property type="nucleotide sequence ID" value="NZ_JBBUKT010000016.1"/>
</dbReference>
<evidence type="ECO:0000256" key="1">
    <source>
        <dbReference type="ARBA" id="ARBA00022676"/>
    </source>
</evidence>
<dbReference type="Proteomes" id="UP001371305">
    <property type="component" value="Unassembled WGS sequence"/>
</dbReference>
<dbReference type="InterPro" id="IPR002201">
    <property type="entry name" value="Glyco_trans_9"/>
</dbReference>
<comment type="caution">
    <text evidence="3">The sequence shown here is derived from an EMBL/GenBank/DDBJ whole genome shotgun (WGS) entry which is preliminary data.</text>
</comment>
<accession>A0ABU9B582</accession>
<organism evidence="3 4">
    <name type="scientific">Luteolibacter soli</name>
    <dbReference type="NCBI Taxonomy" id="3135280"/>
    <lineage>
        <taxon>Bacteria</taxon>
        <taxon>Pseudomonadati</taxon>
        <taxon>Verrucomicrobiota</taxon>
        <taxon>Verrucomicrobiia</taxon>
        <taxon>Verrucomicrobiales</taxon>
        <taxon>Verrucomicrobiaceae</taxon>
        <taxon>Luteolibacter</taxon>
    </lineage>
</organism>
<dbReference type="PANTHER" id="PTHR30160">
    <property type="entry name" value="TETRAACYLDISACCHARIDE 4'-KINASE-RELATED"/>
    <property type="match status" value="1"/>
</dbReference>
<sequence>MPDAPLLIPGDSLLVAAPVEWREACLSVPALRAIQRMGVTVEVLCPERQSGFWKATGFEAVMSYGERASARELASRLKDRKTVLLWEAGVAADACVKAGVARRLGPQTKDLAKRLTEPVALVEAPGPVRHRVRFYLDLAGKLGAETMVAENFTALQLDVPRAVERVLLVPDSDFGGHYEWPLDRWVAVAKDLVGKGRQLRIASGAKGSALAKAIPEAEAVTLAWPALEELASCSLCVAADGSVPHLAAHVGTTCVVLFGPGEPEWMRPLGKQHVIVRRKVECSPCHAPKCRMDLRCQNDLEVEEVLRAIP</sequence>
<dbReference type="InterPro" id="IPR051199">
    <property type="entry name" value="LPS_LOS_Heptosyltrfase"/>
</dbReference>
<dbReference type="Pfam" id="PF01075">
    <property type="entry name" value="Glyco_transf_9"/>
    <property type="match status" value="1"/>
</dbReference>
<dbReference type="PANTHER" id="PTHR30160:SF7">
    <property type="entry name" value="ADP-HEPTOSE--LPS HEPTOSYLTRANSFERASE 2"/>
    <property type="match status" value="1"/>
</dbReference>